<feature type="compositionally biased region" description="Basic residues" evidence="1">
    <location>
        <begin position="28"/>
        <end position="41"/>
    </location>
</feature>
<dbReference type="EMBL" id="BQNB010009171">
    <property type="protein sequence ID" value="GJS59752.1"/>
    <property type="molecule type" value="Genomic_DNA"/>
</dbReference>
<accession>A0ABQ4X3R3</accession>
<proteinExistence type="predicted"/>
<keyword evidence="3" id="KW-1185">Reference proteome</keyword>
<sequence>MIENPELKVSPMSYTIHVMTPLTAHIERKPRKDRGMRRGRHSTSSSSAFDQPSSSYLNDEDDYGNDEGTSRASTPSPIRYLDEVTSSKNYVRKFLRALHPKWRAKQKFERKSLASKAKKESSVEECFDFDSEDEECGDPNHPIGECPKPPKDKNQKAFVGGSWSDSGEEDDEKVQRRNMSIAHASS</sequence>
<protein>
    <submittedName>
        <fullName evidence="2">Uncharacterized protein</fullName>
    </submittedName>
</protein>
<organism evidence="2 3">
    <name type="scientific">Tanacetum coccineum</name>
    <dbReference type="NCBI Taxonomy" id="301880"/>
    <lineage>
        <taxon>Eukaryota</taxon>
        <taxon>Viridiplantae</taxon>
        <taxon>Streptophyta</taxon>
        <taxon>Embryophyta</taxon>
        <taxon>Tracheophyta</taxon>
        <taxon>Spermatophyta</taxon>
        <taxon>Magnoliopsida</taxon>
        <taxon>eudicotyledons</taxon>
        <taxon>Gunneridae</taxon>
        <taxon>Pentapetalae</taxon>
        <taxon>asterids</taxon>
        <taxon>campanulids</taxon>
        <taxon>Asterales</taxon>
        <taxon>Asteraceae</taxon>
        <taxon>Asteroideae</taxon>
        <taxon>Anthemideae</taxon>
        <taxon>Anthemidinae</taxon>
        <taxon>Tanacetum</taxon>
    </lineage>
</organism>
<reference evidence="2" key="1">
    <citation type="journal article" date="2022" name="Int. J. Mol. Sci.">
        <title>Draft Genome of Tanacetum Coccineum: Genomic Comparison of Closely Related Tanacetum-Family Plants.</title>
        <authorList>
            <person name="Yamashiro T."/>
            <person name="Shiraishi A."/>
            <person name="Nakayama K."/>
            <person name="Satake H."/>
        </authorList>
    </citation>
    <scope>NUCLEOTIDE SEQUENCE</scope>
</reference>
<gene>
    <name evidence="2" type="ORF">Tco_0654536</name>
</gene>
<evidence type="ECO:0000313" key="2">
    <source>
        <dbReference type="EMBL" id="GJS59752.1"/>
    </source>
</evidence>
<feature type="region of interest" description="Disordered" evidence="1">
    <location>
        <begin position="130"/>
        <end position="186"/>
    </location>
</feature>
<evidence type="ECO:0000313" key="3">
    <source>
        <dbReference type="Proteomes" id="UP001151760"/>
    </source>
</evidence>
<reference evidence="2" key="2">
    <citation type="submission" date="2022-01" db="EMBL/GenBank/DDBJ databases">
        <authorList>
            <person name="Yamashiro T."/>
            <person name="Shiraishi A."/>
            <person name="Satake H."/>
            <person name="Nakayama K."/>
        </authorList>
    </citation>
    <scope>NUCLEOTIDE SEQUENCE</scope>
</reference>
<feature type="compositionally biased region" description="Low complexity" evidence="1">
    <location>
        <begin position="42"/>
        <end position="55"/>
    </location>
</feature>
<comment type="caution">
    <text evidence="2">The sequence shown here is derived from an EMBL/GenBank/DDBJ whole genome shotgun (WGS) entry which is preliminary data.</text>
</comment>
<name>A0ABQ4X3R3_9ASTR</name>
<feature type="region of interest" description="Disordered" evidence="1">
    <location>
        <begin position="21"/>
        <end position="82"/>
    </location>
</feature>
<dbReference type="Proteomes" id="UP001151760">
    <property type="component" value="Unassembled WGS sequence"/>
</dbReference>
<evidence type="ECO:0000256" key="1">
    <source>
        <dbReference type="SAM" id="MobiDB-lite"/>
    </source>
</evidence>